<protein>
    <submittedName>
        <fullName evidence="3">Uncharacterized protein</fullName>
    </submittedName>
</protein>
<comment type="caution">
    <text evidence="3">The sequence shown here is derived from an EMBL/GenBank/DDBJ whole genome shotgun (WGS) entry which is preliminary data.</text>
</comment>
<feature type="transmembrane region" description="Helical" evidence="2">
    <location>
        <begin position="6"/>
        <end position="27"/>
    </location>
</feature>
<dbReference type="EMBL" id="VLNY01000001">
    <property type="protein sequence ID" value="KAA0024764.1"/>
    <property type="molecule type" value="Genomic_DNA"/>
</dbReference>
<keyword evidence="4" id="KW-1185">Reference proteome</keyword>
<keyword evidence="2" id="KW-1133">Transmembrane helix</keyword>
<feature type="compositionally biased region" description="Low complexity" evidence="1">
    <location>
        <begin position="136"/>
        <end position="149"/>
    </location>
</feature>
<accession>A0A5A7SGM4</accession>
<dbReference type="OrthoDB" id="7069254at2"/>
<sequence length="183" mass="19638">MRDLVAVLELLVAIVSIAGTITAALWLHRTGLQLKATGLATQRLGHIAEERQRRIERAREIAQAVGNTSSAVGLGTDVVQASHSAIASIPFDVLESFPATRATSRVIRGIHDETTAGVYRAINGVNKAIGDAFRAQSQRAQAQLSPEPTRSVESERVSEEPRKPHIEPAQPLAIEAAEDDPRG</sequence>
<evidence type="ECO:0000313" key="4">
    <source>
        <dbReference type="Proteomes" id="UP000322244"/>
    </source>
</evidence>
<evidence type="ECO:0000313" key="3">
    <source>
        <dbReference type="EMBL" id="KAA0024764.1"/>
    </source>
</evidence>
<feature type="region of interest" description="Disordered" evidence="1">
    <location>
        <begin position="136"/>
        <end position="183"/>
    </location>
</feature>
<evidence type="ECO:0000256" key="2">
    <source>
        <dbReference type="SAM" id="Phobius"/>
    </source>
</evidence>
<evidence type="ECO:0000256" key="1">
    <source>
        <dbReference type="SAM" id="MobiDB-lite"/>
    </source>
</evidence>
<keyword evidence="2" id="KW-0812">Transmembrane</keyword>
<dbReference type="AlphaFoldDB" id="A0A5A7SGM4"/>
<proteinExistence type="predicted"/>
<dbReference type="RefSeq" id="WP_149428539.1">
    <property type="nucleotide sequence ID" value="NZ_VLNY01000001.1"/>
</dbReference>
<dbReference type="Proteomes" id="UP000322244">
    <property type="component" value="Unassembled WGS sequence"/>
</dbReference>
<name>A0A5A7SGM4_9NOCA</name>
<reference evidence="3 4" key="1">
    <citation type="submission" date="2019-07" db="EMBL/GenBank/DDBJ databases">
        <title>Rhodococcus cavernicolus sp. nov., isolated from a cave.</title>
        <authorList>
            <person name="Lee S.D."/>
        </authorList>
    </citation>
    <scope>NUCLEOTIDE SEQUENCE [LARGE SCALE GENOMIC DNA]</scope>
    <source>
        <strain evidence="3 4">C1-24</strain>
    </source>
</reference>
<gene>
    <name evidence="3" type="ORF">FOY51_02180</name>
</gene>
<feature type="compositionally biased region" description="Basic and acidic residues" evidence="1">
    <location>
        <begin position="150"/>
        <end position="166"/>
    </location>
</feature>
<organism evidence="3 4">
    <name type="scientific">Antrihabitans cavernicola</name>
    <dbReference type="NCBI Taxonomy" id="2495913"/>
    <lineage>
        <taxon>Bacteria</taxon>
        <taxon>Bacillati</taxon>
        <taxon>Actinomycetota</taxon>
        <taxon>Actinomycetes</taxon>
        <taxon>Mycobacteriales</taxon>
        <taxon>Nocardiaceae</taxon>
        <taxon>Antrihabitans</taxon>
    </lineage>
</organism>
<keyword evidence="2" id="KW-0472">Membrane</keyword>